<comment type="cofactor">
    <cofactor evidence="1">
        <name>pyridoxal 5'-phosphate</name>
        <dbReference type="ChEBI" id="CHEBI:597326"/>
    </cofactor>
</comment>
<evidence type="ECO:0000313" key="6">
    <source>
        <dbReference type="Proteomes" id="UP001412239"/>
    </source>
</evidence>
<dbReference type="SUPFAM" id="SSF53383">
    <property type="entry name" value="PLP-dependent transferases"/>
    <property type="match status" value="1"/>
</dbReference>
<dbReference type="PANTHER" id="PTHR13693:SF3">
    <property type="entry name" value="LD36009P"/>
    <property type="match status" value="1"/>
</dbReference>
<organism evidence="5 6">
    <name type="scientific">Tuber aestivum</name>
    <name type="common">summer truffle</name>
    <dbReference type="NCBI Taxonomy" id="59557"/>
    <lineage>
        <taxon>Eukaryota</taxon>
        <taxon>Fungi</taxon>
        <taxon>Dikarya</taxon>
        <taxon>Ascomycota</taxon>
        <taxon>Pezizomycotina</taxon>
        <taxon>Pezizomycetes</taxon>
        <taxon>Pezizales</taxon>
        <taxon>Tuberaceae</taxon>
        <taxon>Tuber</taxon>
    </lineage>
</organism>
<dbReference type="PROSITE" id="PS50977">
    <property type="entry name" value="HTH_TETR_2"/>
    <property type="match status" value="1"/>
</dbReference>
<protein>
    <recommendedName>
        <fullName evidence="4">HTH tetR-type domain-containing protein</fullName>
    </recommendedName>
</protein>
<dbReference type="GO" id="GO:0003677">
    <property type="term" value="F:DNA binding"/>
    <property type="evidence" value="ECO:0007669"/>
    <property type="project" value="UniProtKB-KW"/>
</dbReference>
<sequence length="603" mass="67191">MDFTTATFKNFENIEGHDMYDRAAVFGDFLQYMKDNGHMNYRLQNFSGCGPEMRVKTSIHENGFDYVSFVSNDYLGFTQHPKVKAAAIQGISDFGTGAGASPLIGYTANSATLMSLLQKEDLAIVDMAVHSSIYEGCILTNTKTFLHNHMESLERILKAARSQYRTKLVIVDGVYSQDGDLAPLREIIGLARQYGAYVMVDDAHGIGVLGETGRGALEQHDLLHEVDIISGTFSKTFANIGGYVIANPDLINFLKFQSRQQIFSATSTPAAAGIIKAIELIDEEPQWQLKLWENINYFKKGLQDIGIDTGTTASAIVPVKIGDPHKTGDAGKLLLKAGIYTNPILYPAVAKKDARIRMSLMATHTREQLDKALSAFEFVNQKLDIDKVYKMVRKVTEGPIRNKEKTRLKLLNAVGEIIKTEGYKGLGVNNIAAKAKADKKLIYLYFGNVDKLVETYVRQKDYWSAFSEGIQGLIEANQGNFGQELASQILVDQFNFFLDAEEMQKVILWEISEKNALMREIADAREILGNELFKLTDPHFGGTDVDIRAIQALLIGGIYYLVLHAKSNGSTFCGLDINELPDQQRIIKSLRQLVEWSYAKAKK</sequence>
<proteinExistence type="predicted"/>
<dbReference type="InterPro" id="IPR015422">
    <property type="entry name" value="PyrdxlP-dep_Trfase_small"/>
</dbReference>
<dbReference type="Proteomes" id="UP001412239">
    <property type="component" value="Unassembled WGS sequence"/>
</dbReference>
<dbReference type="Pfam" id="PF00440">
    <property type="entry name" value="TetR_N"/>
    <property type="match status" value="1"/>
</dbReference>
<keyword evidence="6" id="KW-1185">Reference proteome</keyword>
<dbReference type="AlphaFoldDB" id="A0A292PHR7"/>
<dbReference type="PANTHER" id="PTHR13693">
    <property type="entry name" value="CLASS II AMINOTRANSFERASE/8-AMINO-7-OXONONANOATE SYNTHASE"/>
    <property type="match status" value="1"/>
</dbReference>
<dbReference type="InterPro" id="IPR001647">
    <property type="entry name" value="HTH_TetR"/>
</dbReference>
<dbReference type="InterPro" id="IPR050087">
    <property type="entry name" value="AON_synthase_class-II"/>
</dbReference>
<accession>A0A292PHR7</accession>
<dbReference type="Gene3D" id="3.90.1150.10">
    <property type="entry name" value="Aspartate Aminotransferase, domain 1"/>
    <property type="match status" value="2"/>
</dbReference>
<dbReference type="GO" id="GO:0016740">
    <property type="term" value="F:transferase activity"/>
    <property type="evidence" value="ECO:0007669"/>
    <property type="project" value="UniProtKB-KW"/>
</dbReference>
<dbReference type="InterPro" id="IPR015421">
    <property type="entry name" value="PyrdxlP-dep_Trfase_major"/>
</dbReference>
<evidence type="ECO:0000256" key="1">
    <source>
        <dbReference type="ARBA" id="ARBA00001933"/>
    </source>
</evidence>
<dbReference type="Gene3D" id="1.10.357.10">
    <property type="entry name" value="Tetracycline Repressor, domain 2"/>
    <property type="match status" value="1"/>
</dbReference>
<dbReference type="GO" id="GO:0030170">
    <property type="term" value="F:pyridoxal phosphate binding"/>
    <property type="evidence" value="ECO:0007669"/>
    <property type="project" value="InterPro"/>
</dbReference>
<dbReference type="SUPFAM" id="SSF46689">
    <property type="entry name" value="Homeodomain-like"/>
    <property type="match status" value="1"/>
</dbReference>
<dbReference type="InterPro" id="IPR015424">
    <property type="entry name" value="PyrdxlP-dep_Trfase"/>
</dbReference>
<name>A0A292PHR7_9PEZI</name>
<gene>
    <name evidence="5" type="ORF">GSTUAT00009209001</name>
</gene>
<dbReference type="Pfam" id="PF00155">
    <property type="entry name" value="Aminotran_1_2"/>
    <property type="match status" value="1"/>
</dbReference>
<keyword evidence="2" id="KW-0808">Transferase</keyword>
<evidence type="ECO:0000313" key="5">
    <source>
        <dbReference type="EMBL" id="CUS06716.1"/>
    </source>
</evidence>
<dbReference type="InterPro" id="IPR009057">
    <property type="entry name" value="Homeodomain-like_sf"/>
</dbReference>
<evidence type="ECO:0000256" key="3">
    <source>
        <dbReference type="ARBA" id="ARBA00023125"/>
    </source>
</evidence>
<keyword evidence="3" id="KW-0238">DNA-binding</keyword>
<feature type="domain" description="HTH tetR-type" evidence="4">
    <location>
        <begin position="404"/>
        <end position="464"/>
    </location>
</feature>
<dbReference type="EMBL" id="LN891454">
    <property type="protein sequence ID" value="CUS06716.1"/>
    <property type="molecule type" value="Genomic_DNA"/>
</dbReference>
<evidence type="ECO:0000259" key="4">
    <source>
        <dbReference type="PROSITE" id="PS50977"/>
    </source>
</evidence>
<dbReference type="Gene3D" id="3.40.640.10">
    <property type="entry name" value="Type I PLP-dependent aspartate aminotransferase-like (Major domain)"/>
    <property type="match status" value="2"/>
</dbReference>
<dbReference type="InterPro" id="IPR004839">
    <property type="entry name" value="Aminotransferase_I/II_large"/>
</dbReference>
<reference evidence="5" key="1">
    <citation type="submission" date="2015-10" db="EMBL/GenBank/DDBJ databases">
        <authorList>
            <person name="Regsiter A."/>
            <person name="william w."/>
        </authorList>
    </citation>
    <scope>NUCLEOTIDE SEQUENCE</scope>
    <source>
        <strain evidence="5">Montdore</strain>
    </source>
</reference>
<evidence type="ECO:0000256" key="2">
    <source>
        <dbReference type="ARBA" id="ARBA00022679"/>
    </source>
</evidence>